<comment type="caution">
    <text evidence="1">The sequence shown here is derived from an EMBL/GenBank/DDBJ whole genome shotgun (WGS) entry which is preliminary data.</text>
</comment>
<keyword evidence="1" id="KW-0547">Nucleotide-binding</keyword>
<name>A0ABU9K7H5_9BACI</name>
<gene>
    <name evidence="1" type="ORF">AAEO50_07025</name>
</gene>
<dbReference type="Pfam" id="PF13671">
    <property type="entry name" value="AAA_33"/>
    <property type="match status" value="1"/>
</dbReference>
<dbReference type="GO" id="GO:0005524">
    <property type="term" value="F:ATP binding"/>
    <property type="evidence" value="ECO:0007669"/>
    <property type="project" value="UniProtKB-KW"/>
</dbReference>
<dbReference type="EMBL" id="JBBYAF010000010">
    <property type="protein sequence ID" value="MEL3972025.1"/>
    <property type="molecule type" value="Genomic_DNA"/>
</dbReference>
<protein>
    <submittedName>
        <fullName evidence="1">ATP-binding protein</fullName>
    </submittedName>
</protein>
<accession>A0ABU9K7H5</accession>
<evidence type="ECO:0000313" key="1">
    <source>
        <dbReference type="EMBL" id="MEL3972025.1"/>
    </source>
</evidence>
<evidence type="ECO:0000313" key="2">
    <source>
        <dbReference type="Proteomes" id="UP001389717"/>
    </source>
</evidence>
<keyword evidence="1" id="KW-0067">ATP-binding</keyword>
<dbReference type="InterPro" id="IPR027417">
    <property type="entry name" value="P-loop_NTPase"/>
</dbReference>
<dbReference type="SUPFAM" id="SSF52540">
    <property type="entry name" value="P-loop containing nucleoside triphosphate hydrolases"/>
    <property type="match status" value="1"/>
</dbReference>
<reference evidence="1 2" key="1">
    <citation type="submission" date="2024-04" db="EMBL/GenBank/DDBJ databases">
        <title>Bacillus oryzaecorticis sp. nov., a moderately halophilic bacterium isolated from rice husks.</title>
        <authorList>
            <person name="Zhu H.-S."/>
        </authorList>
    </citation>
    <scope>NUCLEOTIDE SEQUENCE [LARGE SCALE GENOMIC DNA]</scope>
    <source>
        <strain evidence="1 2">ZC255</strain>
    </source>
</reference>
<organism evidence="1 2">
    <name type="scientific">Rossellomorea oryzaecorticis</name>
    <dbReference type="NCBI Taxonomy" id="1396505"/>
    <lineage>
        <taxon>Bacteria</taxon>
        <taxon>Bacillati</taxon>
        <taxon>Bacillota</taxon>
        <taxon>Bacilli</taxon>
        <taxon>Bacillales</taxon>
        <taxon>Bacillaceae</taxon>
        <taxon>Rossellomorea</taxon>
    </lineage>
</organism>
<dbReference type="Proteomes" id="UP001389717">
    <property type="component" value="Unassembled WGS sequence"/>
</dbReference>
<dbReference type="RefSeq" id="WP_341981899.1">
    <property type="nucleotide sequence ID" value="NZ_JBBYAF010000010.1"/>
</dbReference>
<keyword evidence="2" id="KW-1185">Reference proteome</keyword>
<proteinExistence type="predicted"/>
<dbReference type="Gene3D" id="3.40.50.300">
    <property type="entry name" value="P-loop containing nucleotide triphosphate hydrolases"/>
    <property type="match status" value="1"/>
</dbReference>
<sequence>MKRFVIMTAGKTHSGKTTFANKLEEQLENAVVVDQDRHAEFINTYYKKLLAKQGPNTIKYAVTKTIVGHAVEETDCHLIISNSNRSKSGRKDLLDYFHRNGFNSILVNFDLPDSVLEERISVGSRSKIIFRSATTFEEVLARQNTDSDQDDVMPPVEGEADYLFVIRDEVDVEGVIQEIAGIAHSLGVGDV</sequence>